<keyword evidence="2" id="KW-1185">Reference proteome</keyword>
<accession>A0ABU7LMM6</accession>
<organism evidence="1 2">
    <name type="scientific">Hyphobacterium lacteum</name>
    <dbReference type="NCBI Taxonomy" id="3116575"/>
    <lineage>
        <taxon>Bacteria</taxon>
        <taxon>Pseudomonadati</taxon>
        <taxon>Pseudomonadota</taxon>
        <taxon>Alphaproteobacteria</taxon>
        <taxon>Maricaulales</taxon>
        <taxon>Maricaulaceae</taxon>
        <taxon>Hyphobacterium</taxon>
    </lineage>
</organism>
<proteinExistence type="predicted"/>
<dbReference type="Proteomes" id="UP001354971">
    <property type="component" value="Unassembled WGS sequence"/>
</dbReference>
<protein>
    <submittedName>
        <fullName evidence="1">DUF1489 domain-containing protein</fullName>
    </submittedName>
</protein>
<dbReference type="PIRSF" id="PIRSF032025">
    <property type="entry name" value="UCP032025"/>
    <property type="match status" value="1"/>
</dbReference>
<comment type="caution">
    <text evidence="1">The sequence shown here is derived from an EMBL/GenBank/DDBJ whole genome shotgun (WGS) entry which is preliminary data.</text>
</comment>
<evidence type="ECO:0000313" key="2">
    <source>
        <dbReference type="Proteomes" id="UP001354971"/>
    </source>
</evidence>
<dbReference type="InterPro" id="IPR008320">
    <property type="entry name" value="UCP032025"/>
</dbReference>
<evidence type="ECO:0000313" key="1">
    <source>
        <dbReference type="EMBL" id="MEE2525152.1"/>
    </source>
</evidence>
<dbReference type="EMBL" id="JAZDRP010000001">
    <property type="protein sequence ID" value="MEE2525152.1"/>
    <property type="molecule type" value="Genomic_DNA"/>
</dbReference>
<dbReference type="Pfam" id="PF07370">
    <property type="entry name" value="DUF1489"/>
    <property type="match status" value="1"/>
</dbReference>
<name>A0ABU7LMM6_9PROT</name>
<reference evidence="1 2" key="1">
    <citation type="submission" date="2024-01" db="EMBL/GenBank/DDBJ databases">
        <title>Hyphobacterium bacterium isolated from marine sediment.</title>
        <authorList>
            <person name="Zhao S."/>
        </authorList>
    </citation>
    <scope>NUCLEOTIDE SEQUENCE [LARGE SCALE GENOMIC DNA]</scope>
    <source>
        <strain evidence="2">HN65</strain>
    </source>
</reference>
<gene>
    <name evidence="1" type="ORF">V0U79_02155</name>
</gene>
<dbReference type="RefSeq" id="WP_330197815.1">
    <property type="nucleotide sequence ID" value="NZ_JAZDRP010000001.1"/>
</dbReference>
<sequence>MTMHLVKLCVGADSIEDLERYRSGAKASAEARGEIWQSMHVTRMFPKQADKLLDGGSLYWVIRRVIQVRQKIIDLQEVIGDDGIKRCAIVLDNELVRTAPAARRPFQGWRYLKPDDAPMDLSDPSAGGAELPAELRRKLLEIGAW</sequence>